<feature type="transmembrane region" description="Helical" evidence="1">
    <location>
        <begin position="106"/>
        <end position="125"/>
    </location>
</feature>
<keyword evidence="3" id="KW-1185">Reference proteome</keyword>
<evidence type="ECO:0000313" key="2">
    <source>
        <dbReference type="EMBL" id="PWW07104.1"/>
    </source>
</evidence>
<proteinExistence type="predicted"/>
<dbReference type="Proteomes" id="UP000246744">
    <property type="component" value="Unassembled WGS sequence"/>
</dbReference>
<reference evidence="2 3" key="1">
    <citation type="submission" date="2018-05" db="EMBL/GenBank/DDBJ databases">
        <title>Genomic Encyclopedia of Type Strains, Phase IV (KMG-IV): sequencing the most valuable type-strain genomes for metagenomic binning, comparative biology and taxonomic classification.</title>
        <authorList>
            <person name="Goeker M."/>
        </authorList>
    </citation>
    <scope>NUCLEOTIDE SEQUENCE [LARGE SCALE GENOMIC DNA]</scope>
    <source>
        <strain evidence="2 3">DSM 19579</strain>
    </source>
</reference>
<dbReference type="AlphaFoldDB" id="A0A317PWL2"/>
<evidence type="ECO:0008006" key="4">
    <source>
        <dbReference type="Google" id="ProtNLM"/>
    </source>
</evidence>
<keyword evidence="1" id="KW-0472">Membrane</keyword>
<name>A0A317PWL2_9ENTR</name>
<dbReference type="EMBL" id="QGTS01000009">
    <property type="protein sequence ID" value="PWW07104.1"/>
    <property type="molecule type" value="Genomic_DNA"/>
</dbReference>
<accession>A0A317PWL2</accession>
<keyword evidence="1" id="KW-1133">Transmembrane helix</keyword>
<organism evidence="2 3">
    <name type="scientific">Mangrovibacter plantisponsor</name>
    <dbReference type="NCBI Taxonomy" id="451513"/>
    <lineage>
        <taxon>Bacteria</taxon>
        <taxon>Pseudomonadati</taxon>
        <taxon>Pseudomonadota</taxon>
        <taxon>Gammaproteobacteria</taxon>
        <taxon>Enterobacterales</taxon>
        <taxon>Enterobacteriaceae</taxon>
        <taxon>Mangrovibacter</taxon>
    </lineage>
</organism>
<comment type="caution">
    <text evidence="2">The sequence shown here is derived from an EMBL/GenBank/DDBJ whole genome shotgun (WGS) entry which is preliminary data.</text>
</comment>
<evidence type="ECO:0000313" key="3">
    <source>
        <dbReference type="Proteomes" id="UP000246744"/>
    </source>
</evidence>
<feature type="transmembrane region" description="Helical" evidence="1">
    <location>
        <begin position="12"/>
        <end position="32"/>
    </location>
</feature>
<gene>
    <name evidence="2" type="ORF">DES37_109226</name>
</gene>
<feature type="transmembrane region" description="Helical" evidence="1">
    <location>
        <begin position="75"/>
        <end position="94"/>
    </location>
</feature>
<keyword evidence="1" id="KW-0812">Transmembrane</keyword>
<sequence length="128" mass="14648">MLTKFLFRRENLMASLLFCVVTYGLLSTWLHLVHAINEKVESTLPSSLLIRVLIIIAALSFFLQKKPGVLKSFIAITFGLILLFLQAITVLHLFLNSSPDINDFVFYYECFLLVFLCGLPLFLCLRMV</sequence>
<protein>
    <recommendedName>
        <fullName evidence="4">Transporter</fullName>
    </recommendedName>
</protein>
<evidence type="ECO:0000256" key="1">
    <source>
        <dbReference type="SAM" id="Phobius"/>
    </source>
</evidence>
<feature type="transmembrane region" description="Helical" evidence="1">
    <location>
        <begin position="44"/>
        <end position="63"/>
    </location>
</feature>